<dbReference type="SUPFAM" id="SSF51569">
    <property type="entry name" value="Aldolase"/>
    <property type="match status" value="1"/>
</dbReference>
<keyword evidence="3 7" id="KW-0456">Lyase</keyword>
<organism evidence="8 9">
    <name type="scientific">Candidatus Sediminicultor quintus</name>
    <dbReference type="NCBI Taxonomy" id="1797291"/>
    <lineage>
        <taxon>Bacteria</taxon>
        <taxon>Pseudomonadati</taxon>
        <taxon>Atribacterota</taxon>
        <taxon>Candidatus Phoenicimicrobiia</taxon>
        <taxon>Candidatus Pheonicimicrobiales</taxon>
        <taxon>Candidatus Phoenicimicrobiaceae</taxon>
        <taxon>Candidatus Sediminicultor</taxon>
    </lineage>
</organism>
<dbReference type="PANTHER" id="PTHR10889:SF1">
    <property type="entry name" value="DEOXYRIBOSE-PHOSPHATE ALDOLASE"/>
    <property type="match status" value="1"/>
</dbReference>
<evidence type="ECO:0000256" key="6">
    <source>
        <dbReference type="ARBA" id="ARBA00056337"/>
    </source>
</evidence>
<dbReference type="SMART" id="SM01133">
    <property type="entry name" value="DeoC"/>
    <property type="match status" value="1"/>
</dbReference>
<evidence type="ECO:0000256" key="7">
    <source>
        <dbReference type="HAMAP-Rule" id="MF_00114"/>
    </source>
</evidence>
<dbReference type="EMBL" id="MEYH01000054">
    <property type="protein sequence ID" value="OGD15530.1"/>
    <property type="molecule type" value="Genomic_DNA"/>
</dbReference>
<protein>
    <recommendedName>
        <fullName evidence="7">Deoxyribose-phosphate aldolase</fullName>
        <shortName evidence="7">DERA</shortName>
        <ecNumber evidence="7">4.1.2.4</ecNumber>
    </recommendedName>
    <alternativeName>
        <fullName evidence="7">2-deoxy-D-ribose 5-phosphate aldolase</fullName>
    </alternativeName>
    <alternativeName>
        <fullName evidence="7">Phosphodeoxyriboaldolase</fullName>
        <shortName evidence="7">Deoxyriboaldolase</shortName>
    </alternativeName>
</protein>
<dbReference type="GO" id="GO:0004139">
    <property type="term" value="F:deoxyribose-phosphate aldolase activity"/>
    <property type="evidence" value="ECO:0007669"/>
    <property type="project" value="UniProtKB-UniRule"/>
</dbReference>
<evidence type="ECO:0000256" key="3">
    <source>
        <dbReference type="ARBA" id="ARBA00023239"/>
    </source>
</evidence>
<keyword evidence="2 7" id="KW-0963">Cytoplasm</keyword>
<keyword evidence="4 7" id="KW-0704">Schiff base</keyword>
<gene>
    <name evidence="7" type="primary">deoC</name>
    <name evidence="8" type="ORF">A2V47_01950</name>
</gene>
<dbReference type="Proteomes" id="UP000177701">
    <property type="component" value="Unassembled WGS sequence"/>
</dbReference>
<dbReference type="STRING" id="1797291.A2V47_01950"/>
<comment type="subcellular location">
    <subcellularLocation>
        <location evidence="7">Cytoplasm</location>
    </subcellularLocation>
</comment>
<dbReference type="HAMAP" id="MF_00114">
    <property type="entry name" value="DeoC_type1"/>
    <property type="match status" value="1"/>
</dbReference>
<dbReference type="InterPro" id="IPR013785">
    <property type="entry name" value="Aldolase_TIM"/>
</dbReference>
<proteinExistence type="inferred from homology"/>
<evidence type="ECO:0000313" key="8">
    <source>
        <dbReference type="EMBL" id="OGD15530.1"/>
    </source>
</evidence>
<dbReference type="FunFam" id="3.20.20.70:FF:000044">
    <property type="entry name" value="Deoxyribose-phosphate aldolase"/>
    <property type="match status" value="1"/>
</dbReference>
<reference evidence="8 9" key="1">
    <citation type="journal article" date="2016" name="Nat. Commun.">
        <title>Thousands of microbial genomes shed light on interconnected biogeochemical processes in an aquifer system.</title>
        <authorList>
            <person name="Anantharaman K."/>
            <person name="Brown C.T."/>
            <person name="Hug L.A."/>
            <person name="Sharon I."/>
            <person name="Castelle C.J."/>
            <person name="Probst A.J."/>
            <person name="Thomas B.C."/>
            <person name="Singh A."/>
            <person name="Wilkins M.J."/>
            <person name="Karaoz U."/>
            <person name="Brodie E.L."/>
            <person name="Williams K.H."/>
            <person name="Hubbard S.S."/>
            <person name="Banfield J.F."/>
        </authorList>
    </citation>
    <scope>NUCLEOTIDE SEQUENCE [LARGE SCALE GENOMIC DNA]</scope>
</reference>
<comment type="caution">
    <text evidence="8">The sequence shown here is derived from an EMBL/GenBank/DDBJ whole genome shotgun (WGS) entry which is preliminary data.</text>
</comment>
<comment type="similarity">
    <text evidence="1 7">Belongs to the DeoC/FbaB aldolase family. DeoC type 1 subfamily.</text>
</comment>
<dbReference type="Gene3D" id="3.20.20.70">
    <property type="entry name" value="Aldolase class I"/>
    <property type="match status" value="1"/>
</dbReference>
<dbReference type="GO" id="GO:0006018">
    <property type="term" value="P:2-deoxyribose 1-phosphate catabolic process"/>
    <property type="evidence" value="ECO:0007669"/>
    <property type="project" value="UniProtKB-UniRule"/>
</dbReference>
<dbReference type="PIRSF" id="PIRSF001357">
    <property type="entry name" value="DeoC"/>
    <property type="match status" value="1"/>
</dbReference>
<evidence type="ECO:0000313" key="9">
    <source>
        <dbReference type="Proteomes" id="UP000177701"/>
    </source>
</evidence>
<dbReference type="GO" id="GO:0016052">
    <property type="term" value="P:carbohydrate catabolic process"/>
    <property type="evidence" value="ECO:0007669"/>
    <property type="project" value="TreeGrafter"/>
</dbReference>
<dbReference type="PANTHER" id="PTHR10889">
    <property type="entry name" value="DEOXYRIBOSE-PHOSPHATE ALDOLASE"/>
    <property type="match status" value="1"/>
</dbReference>
<name>A0A1F5AAF4_9BACT</name>
<dbReference type="UniPathway" id="UPA00002">
    <property type="reaction ID" value="UER00468"/>
</dbReference>
<dbReference type="InterPro" id="IPR011343">
    <property type="entry name" value="DeoC"/>
</dbReference>
<dbReference type="GO" id="GO:0005737">
    <property type="term" value="C:cytoplasm"/>
    <property type="evidence" value="ECO:0007669"/>
    <property type="project" value="UniProtKB-SubCell"/>
</dbReference>
<comment type="function">
    <text evidence="6 7">Catalyzes a reversible aldol reaction between acetaldehyde and D-glyceraldehyde 3-phosphate to generate 2-deoxy-D-ribose 5-phosphate.</text>
</comment>
<sequence length="225" mass="24758">MNITYENLSSKIDNAILKPNMKVSEIEAFCDQSVKYQFASVAVNSGFASIAKYFTKKSSTKLCCAIGFPLGLTSVFCKAVEIEDAINSGADELDFVINIGRLKSHDYFYIENEIKELVKAAEGKTTKLIIETCYLNKNEKINICKCALNTGVDFIKTSTGFGKNGATVDDVRLIKSIVKNYCKVKAAGGIKNLKDTLILIRNGADRIGTNSGVKIMDEFKKMIKT</sequence>
<feature type="active site" description="Proton donor/acceptor" evidence="7">
    <location>
        <position position="185"/>
    </location>
</feature>
<feature type="active site" description="Proton donor/acceptor" evidence="7">
    <location>
        <position position="94"/>
    </location>
</feature>
<evidence type="ECO:0000256" key="2">
    <source>
        <dbReference type="ARBA" id="ARBA00022490"/>
    </source>
</evidence>
<dbReference type="Pfam" id="PF01791">
    <property type="entry name" value="DeoC"/>
    <property type="match status" value="1"/>
</dbReference>
<comment type="pathway">
    <text evidence="7">Carbohydrate degradation; 2-deoxy-D-ribose 1-phosphate degradation; D-glyceraldehyde 3-phosphate and acetaldehyde from 2-deoxy-alpha-D-ribose 1-phosphate: step 2/2.</text>
</comment>
<dbReference type="CDD" id="cd00959">
    <property type="entry name" value="DeoC"/>
    <property type="match status" value="1"/>
</dbReference>
<accession>A0A1F5AAF4</accession>
<evidence type="ECO:0000256" key="5">
    <source>
        <dbReference type="ARBA" id="ARBA00048791"/>
    </source>
</evidence>
<dbReference type="NCBIfam" id="TIGR00126">
    <property type="entry name" value="deoC"/>
    <property type="match status" value="1"/>
</dbReference>
<dbReference type="GO" id="GO:0009264">
    <property type="term" value="P:deoxyribonucleotide catabolic process"/>
    <property type="evidence" value="ECO:0007669"/>
    <property type="project" value="UniProtKB-UniRule"/>
</dbReference>
<dbReference type="InterPro" id="IPR028581">
    <property type="entry name" value="DeoC_typeI"/>
</dbReference>
<dbReference type="EC" id="4.1.2.4" evidence="7"/>
<evidence type="ECO:0000256" key="4">
    <source>
        <dbReference type="ARBA" id="ARBA00023270"/>
    </source>
</evidence>
<feature type="active site" description="Schiff-base intermediate with acetaldehyde" evidence="7">
    <location>
        <position position="156"/>
    </location>
</feature>
<evidence type="ECO:0000256" key="1">
    <source>
        <dbReference type="ARBA" id="ARBA00010936"/>
    </source>
</evidence>
<comment type="catalytic activity">
    <reaction evidence="5 7">
        <text>2-deoxy-D-ribose 5-phosphate = D-glyceraldehyde 3-phosphate + acetaldehyde</text>
        <dbReference type="Rhea" id="RHEA:12821"/>
        <dbReference type="ChEBI" id="CHEBI:15343"/>
        <dbReference type="ChEBI" id="CHEBI:59776"/>
        <dbReference type="ChEBI" id="CHEBI:62877"/>
        <dbReference type="EC" id="4.1.2.4"/>
    </reaction>
</comment>
<dbReference type="AlphaFoldDB" id="A0A1F5AAF4"/>
<dbReference type="InterPro" id="IPR002915">
    <property type="entry name" value="DeoC/FbaB/LacD_aldolase"/>
</dbReference>